<gene>
    <name evidence="1" type="ORF">DM01DRAFT_1305742</name>
</gene>
<dbReference type="OrthoDB" id="2270519at2759"/>
<proteinExistence type="predicted"/>
<dbReference type="AlphaFoldDB" id="A0A1X2GGZ8"/>
<reference evidence="1 2" key="1">
    <citation type="submission" date="2016-07" db="EMBL/GenBank/DDBJ databases">
        <title>Pervasive Adenine N6-methylation of Active Genes in Fungi.</title>
        <authorList>
            <consortium name="DOE Joint Genome Institute"/>
            <person name="Mondo S.J."/>
            <person name="Dannebaum R.O."/>
            <person name="Kuo R.C."/>
            <person name="Labutti K."/>
            <person name="Haridas S."/>
            <person name="Kuo A."/>
            <person name="Salamov A."/>
            <person name="Ahrendt S.R."/>
            <person name="Lipzen A."/>
            <person name="Sullivan W."/>
            <person name="Andreopoulos W.B."/>
            <person name="Clum A."/>
            <person name="Lindquist E."/>
            <person name="Daum C."/>
            <person name="Ramamoorthy G.K."/>
            <person name="Gryganskyi A."/>
            <person name="Culley D."/>
            <person name="Magnuson J.K."/>
            <person name="James T.Y."/>
            <person name="O'Malley M.A."/>
            <person name="Stajich J.E."/>
            <person name="Spatafora J.W."/>
            <person name="Visel A."/>
            <person name="Grigoriev I.V."/>
        </authorList>
    </citation>
    <scope>NUCLEOTIDE SEQUENCE [LARGE SCALE GENOMIC DNA]</scope>
    <source>
        <strain evidence="1 2">NRRL 3301</strain>
    </source>
</reference>
<sequence>MYVQKKVTPNEIFALAIQHTNKFNEKSMLSFSKWCFKHNVAFTTVEYERKQPKDTQHQKVRYRLLWTLKDEYVDAFALGITEHLPRYRAYIHRLKEEGYAIFGYARKSPGAANKTKRILLLQKMVDRLINTLMVDKVFVSLSSIASDSLSVRDAKNGNMALAPFNNVTGDTQDLLSFIKVTENVCLVALDFAGLSTNPSDIVALIKENGNIQKIIIDLSSSGKHVKYFHRKDILEHPDVLQEFDCRHAYPKRSTEI</sequence>
<name>A0A1X2GGZ8_9FUNG</name>
<keyword evidence="2" id="KW-1185">Reference proteome</keyword>
<protein>
    <submittedName>
        <fullName evidence="1">Uncharacterized protein</fullName>
    </submittedName>
</protein>
<organism evidence="1 2">
    <name type="scientific">Hesseltinella vesiculosa</name>
    <dbReference type="NCBI Taxonomy" id="101127"/>
    <lineage>
        <taxon>Eukaryota</taxon>
        <taxon>Fungi</taxon>
        <taxon>Fungi incertae sedis</taxon>
        <taxon>Mucoromycota</taxon>
        <taxon>Mucoromycotina</taxon>
        <taxon>Mucoromycetes</taxon>
        <taxon>Mucorales</taxon>
        <taxon>Cunninghamellaceae</taxon>
        <taxon>Hesseltinella</taxon>
    </lineage>
</organism>
<evidence type="ECO:0000313" key="2">
    <source>
        <dbReference type="Proteomes" id="UP000242146"/>
    </source>
</evidence>
<dbReference type="Proteomes" id="UP000242146">
    <property type="component" value="Unassembled WGS sequence"/>
</dbReference>
<dbReference type="EMBL" id="MCGT01000015">
    <property type="protein sequence ID" value="ORX53533.1"/>
    <property type="molecule type" value="Genomic_DNA"/>
</dbReference>
<accession>A0A1X2GGZ8</accession>
<comment type="caution">
    <text evidence="1">The sequence shown here is derived from an EMBL/GenBank/DDBJ whole genome shotgun (WGS) entry which is preliminary data.</text>
</comment>
<evidence type="ECO:0000313" key="1">
    <source>
        <dbReference type="EMBL" id="ORX53533.1"/>
    </source>
</evidence>